<proteinExistence type="predicted"/>
<dbReference type="AlphaFoldDB" id="A0A4Q7NXE7"/>
<sequence>MTDAHVAQSSPRLAQAARGAGVPFMVDPQTHYLQDTQHDADRWAQLAFASPAALTPGDLLAKRAGEALVAGVLEHQLACGATALIAPYVHIERADDGWREAQIALWQATGRYLERQGLRLPILPVLALGWRLLERREWPATLTPLIATLETNLAVNEIALAASRVAAGVTAADRLTCMVAVIRELRAHWPVLMWQQGELGDAALAAGAEGYECGIGWRERCDLGSQMRAHRKPTRRGGSARPVYIGALRASLPKSSVEALLAADPAVAARLTCLDPTCCPSGRQALLTDARSHAIAARRRSIELVIKPAQPAWRWNHLAREVTEGLALADRVNLLATSTPGVKRINTTALRATLSLANSRRQTLGRRAA</sequence>
<accession>A0A4Q7NXE7</accession>
<protein>
    <submittedName>
        <fullName evidence="1">Uncharacterized protein</fullName>
    </submittedName>
</protein>
<keyword evidence="2" id="KW-1185">Reference proteome</keyword>
<evidence type="ECO:0000313" key="2">
    <source>
        <dbReference type="Proteomes" id="UP000293638"/>
    </source>
</evidence>
<gene>
    <name evidence="1" type="ORF">EV189_0835</name>
</gene>
<dbReference type="EMBL" id="SGXD01000001">
    <property type="protein sequence ID" value="RZS91588.1"/>
    <property type="molecule type" value="Genomic_DNA"/>
</dbReference>
<dbReference type="Proteomes" id="UP000293638">
    <property type="component" value="Unassembled WGS sequence"/>
</dbReference>
<evidence type="ECO:0000313" key="1">
    <source>
        <dbReference type="EMBL" id="RZS91588.1"/>
    </source>
</evidence>
<name>A0A4Q7NXE7_9ACTN</name>
<comment type="caution">
    <text evidence="1">The sequence shown here is derived from an EMBL/GenBank/DDBJ whole genome shotgun (WGS) entry which is preliminary data.</text>
</comment>
<reference evidence="1 2" key="1">
    <citation type="submission" date="2019-02" db="EMBL/GenBank/DDBJ databases">
        <title>Genomic Encyclopedia of Type Strains, Phase IV (KMG-IV): sequencing the most valuable type-strain genomes for metagenomic binning, comparative biology and taxonomic classification.</title>
        <authorList>
            <person name="Goeker M."/>
        </authorList>
    </citation>
    <scope>NUCLEOTIDE SEQUENCE [LARGE SCALE GENOMIC DNA]</scope>
    <source>
        <strain evidence="1 2">DSM 45622</strain>
    </source>
</reference>
<organism evidence="1 2">
    <name type="scientific">Motilibacter rhizosphaerae</name>
    <dbReference type="NCBI Taxonomy" id="598652"/>
    <lineage>
        <taxon>Bacteria</taxon>
        <taxon>Bacillati</taxon>
        <taxon>Actinomycetota</taxon>
        <taxon>Actinomycetes</taxon>
        <taxon>Motilibacterales</taxon>
        <taxon>Motilibacteraceae</taxon>
        <taxon>Motilibacter</taxon>
    </lineage>
</organism>